<evidence type="ECO:0000313" key="3">
    <source>
        <dbReference type="Proteomes" id="UP001597171"/>
    </source>
</evidence>
<evidence type="ECO:0000313" key="2">
    <source>
        <dbReference type="EMBL" id="MFD1332084.1"/>
    </source>
</evidence>
<dbReference type="EMBL" id="JBHTMX010000060">
    <property type="protein sequence ID" value="MFD1332084.1"/>
    <property type="molecule type" value="Genomic_DNA"/>
</dbReference>
<organism evidence="2 3">
    <name type="scientific">Methylopila musalis</name>
    <dbReference type="NCBI Taxonomy" id="1134781"/>
    <lineage>
        <taxon>Bacteria</taxon>
        <taxon>Pseudomonadati</taxon>
        <taxon>Pseudomonadota</taxon>
        <taxon>Alphaproteobacteria</taxon>
        <taxon>Hyphomicrobiales</taxon>
        <taxon>Methylopilaceae</taxon>
        <taxon>Methylopila</taxon>
    </lineage>
</organism>
<feature type="non-terminal residue" evidence="2">
    <location>
        <position position="134"/>
    </location>
</feature>
<name>A0ABW3Z760_9HYPH</name>
<dbReference type="Proteomes" id="UP001597171">
    <property type="component" value="Unassembled WGS sequence"/>
</dbReference>
<protein>
    <submittedName>
        <fullName evidence="2">Uncharacterized protein</fullName>
    </submittedName>
</protein>
<proteinExistence type="predicted"/>
<keyword evidence="3" id="KW-1185">Reference proteome</keyword>
<feature type="compositionally biased region" description="Low complexity" evidence="1">
    <location>
        <begin position="56"/>
        <end position="65"/>
    </location>
</feature>
<accession>A0ABW3Z760</accession>
<comment type="caution">
    <text evidence="2">The sequence shown here is derived from an EMBL/GenBank/DDBJ whole genome shotgun (WGS) entry which is preliminary data.</text>
</comment>
<reference evidence="3" key="1">
    <citation type="journal article" date="2019" name="Int. J. Syst. Evol. Microbiol.">
        <title>The Global Catalogue of Microorganisms (GCM) 10K type strain sequencing project: providing services to taxonomists for standard genome sequencing and annotation.</title>
        <authorList>
            <consortium name="The Broad Institute Genomics Platform"/>
            <consortium name="The Broad Institute Genome Sequencing Center for Infectious Disease"/>
            <person name="Wu L."/>
            <person name="Ma J."/>
        </authorList>
    </citation>
    <scope>NUCLEOTIDE SEQUENCE [LARGE SCALE GENOMIC DNA]</scope>
    <source>
        <strain evidence="3">CCUG 61696</strain>
    </source>
</reference>
<evidence type="ECO:0000256" key="1">
    <source>
        <dbReference type="SAM" id="MobiDB-lite"/>
    </source>
</evidence>
<feature type="region of interest" description="Disordered" evidence="1">
    <location>
        <begin position="52"/>
        <end position="93"/>
    </location>
</feature>
<gene>
    <name evidence="2" type="ORF">ACFQ4O_08745</name>
</gene>
<sequence length="134" mass="13036">MTTREVLTLGNAAPDPGAAFHTGLIARLANELYADGAPSAVQSPGFNAGGAPAIPSLPEAPSAGPALGGGAPSVHPTIEPLRSGETAPVFGGLTPPTTLGDLYPSFAQDHPRANAVLDALAPGLLARGAGGAAL</sequence>